<proteinExistence type="predicted"/>
<feature type="chain" id="PRO_5021004255" evidence="1">
    <location>
        <begin position="25"/>
        <end position="172"/>
    </location>
</feature>
<name>A0A4D7C8G7_9SPHN</name>
<dbReference type="EMBL" id="CP039704">
    <property type="protein sequence ID" value="QCI78917.1"/>
    <property type="molecule type" value="Genomic_DNA"/>
</dbReference>
<feature type="signal peptide" evidence="1">
    <location>
        <begin position="1"/>
        <end position="24"/>
    </location>
</feature>
<gene>
    <name evidence="2" type="ORF">E6W36_02820</name>
</gene>
<organism evidence="2 3">
    <name type="scientific">Hankyongella ginsenosidimutans</name>
    <dbReference type="NCBI Taxonomy" id="1763828"/>
    <lineage>
        <taxon>Bacteria</taxon>
        <taxon>Pseudomonadati</taxon>
        <taxon>Pseudomonadota</taxon>
        <taxon>Alphaproteobacteria</taxon>
        <taxon>Sphingomonadales</taxon>
        <taxon>Sphingomonadaceae</taxon>
        <taxon>Hankyongella</taxon>
    </lineage>
</organism>
<keyword evidence="1" id="KW-0732">Signal</keyword>
<accession>A0A4D7C8G7</accession>
<sequence>MMWRSTYWITAALVSALAASFVSKQVSDTRKAMVSAQRHIAADTQEIARLRSELTARARPERLEALNASVLGLGAPSADRYFASVDALVAFAGRDVPMVREATATGVDARPSVRLAAAGPLVDMHHPVTDARPHLVAAPAHPLDAPLPRVIASTPVDNAALDAMLVRLDAQQ</sequence>
<dbReference type="Proteomes" id="UP000298714">
    <property type="component" value="Chromosome"/>
</dbReference>
<evidence type="ECO:0000256" key="1">
    <source>
        <dbReference type="SAM" id="SignalP"/>
    </source>
</evidence>
<dbReference type="KEGG" id="hgn:E6W36_02820"/>
<evidence type="ECO:0000313" key="2">
    <source>
        <dbReference type="EMBL" id="QCI78917.1"/>
    </source>
</evidence>
<dbReference type="RefSeq" id="WP_222873694.1">
    <property type="nucleotide sequence ID" value="NZ_CP039704.1"/>
</dbReference>
<keyword evidence="3" id="KW-1185">Reference proteome</keyword>
<reference evidence="3" key="1">
    <citation type="submission" date="2019-04" db="EMBL/GenBank/DDBJ databases">
        <title>Complete genome sequence of Sphingomonas sp. W1-2-3.</title>
        <authorList>
            <person name="Im W.T."/>
        </authorList>
    </citation>
    <scope>NUCLEOTIDE SEQUENCE [LARGE SCALE GENOMIC DNA]</scope>
    <source>
        <strain evidence="3">W1-2-3</strain>
    </source>
</reference>
<dbReference type="AlphaFoldDB" id="A0A4D7C8G7"/>
<evidence type="ECO:0000313" key="3">
    <source>
        <dbReference type="Proteomes" id="UP000298714"/>
    </source>
</evidence>
<protein>
    <submittedName>
        <fullName evidence="2">Uncharacterized protein</fullName>
    </submittedName>
</protein>